<dbReference type="GO" id="GO:0003723">
    <property type="term" value="F:RNA binding"/>
    <property type="evidence" value="ECO:0007669"/>
    <property type="project" value="UniProtKB-KW"/>
</dbReference>
<dbReference type="InterPro" id="IPR036986">
    <property type="entry name" value="S4_RNA-bd_sf"/>
</dbReference>
<comment type="caution">
    <text evidence="3">The sequence shown here is derived from an EMBL/GenBank/DDBJ whole genome shotgun (WGS) entry which is preliminary data.</text>
</comment>
<dbReference type="CDD" id="cd00165">
    <property type="entry name" value="S4"/>
    <property type="match status" value="1"/>
</dbReference>
<evidence type="ECO:0000313" key="4">
    <source>
        <dbReference type="Proteomes" id="UP000824242"/>
    </source>
</evidence>
<dbReference type="Pfam" id="PF13275">
    <property type="entry name" value="S4_2"/>
    <property type="match status" value="1"/>
</dbReference>
<dbReference type="EMBL" id="DVGZ01000034">
    <property type="protein sequence ID" value="HIR46693.1"/>
    <property type="molecule type" value="Genomic_DNA"/>
</dbReference>
<dbReference type="SMART" id="SM00363">
    <property type="entry name" value="S4"/>
    <property type="match status" value="1"/>
</dbReference>
<reference evidence="3" key="1">
    <citation type="submission" date="2020-10" db="EMBL/GenBank/DDBJ databases">
        <authorList>
            <person name="Gilroy R."/>
        </authorList>
    </citation>
    <scope>NUCLEOTIDE SEQUENCE</scope>
    <source>
        <strain evidence="3">ChiSxjej1B13-7958</strain>
    </source>
</reference>
<dbReference type="Gene3D" id="3.10.290.10">
    <property type="entry name" value="RNA-binding S4 domain"/>
    <property type="match status" value="1"/>
</dbReference>
<proteinExistence type="predicted"/>
<dbReference type="SUPFAM" id="SSF55174">
    <property type="entry name" value="Alpha-L RNA-binding motif"/>
    <property type="match status" value="1"/>
</dbReference>
<keyword evidence="1" id="KW-0694">RNA-binding</keyword>
<protein>
    <submittedName>
        <fullName evidence="3">RNA-binding S4 domain-containing protein</fullName>
    </submittedName>
</protein>
<accession>A0A9D1DEH5</accession>
<evidence type="ECO:0000256" key="1">
    <source>
        <dbReference type="PROSITE-ProRule" id="PRU00182"/>
    </source>
</evidence>
<gene>
    <name evidence="3" type="ORF">IAB89_03380</name>
</gene>
<reference evidence="3" key="2">
    <citation type="journal article" date="2021" name="PeerJ">
        <title>Extensive microbial diversity within the chicken gut microbiome revealed by metagenomics and culture.</title>
        <authorList>
            <person name="Gilroy R."/>
            <person name="Ravi A."/>
            <person name="Getino M."/>
            <person name="Pursley I."/>
            <person name="Horton D.L."/>
            <person name="Alikhan N.F."/>
            <person name="Baker D."/>
            <person name="Gharbi K."/>
            <person name="Hall N."/>
            <person name="Watson M."/>
            <person name="Adriaenssens E.M."/>
            <person name="Foster-Nyarko E."/>
            <person name="Jarju S."/>
            <person name="Secka A."/>
            <person name="Antonio M."/>
            <person name="Oren A."/>
            <person name="Chaudhuri R.R."/>
            <person name="La Ragione R."/>
            <person name="Hildebrand F."/>
            <person name="Pallen M.J."/>
        </authorList>
    </citation>
    <scope>NUCLEOTIDE SEQUENCE</scope>
    <source>
        <strain evidence="3">ChiSxjej1B13-7958</strain>
    </source>
</reference>
<evidence type="ECO:0000259" key="2">
    <source>
        <dbReference type="SMART" id="SM00363"/>
    </source>
</evidence>
<sequence length="80" mass="8755">MTQYIQIDTEFIRLADLLKYAGAAETGGQAKLLVQDGQVLVNGEVCTMRGKKLRHGDQAAYRDTVYEVVSAASDGDEHHS</sequence>
<dbReference type="Proteomes" id="UP000824242">
    <property type="component" value="Unassembled WGS sequence"/>
</dbReference>
<feature type="domain" description="RNA-binding S4" evidence="2">
    <location>
        <begin position="12"/>
        <end position="74"/>
    </location>
</feature>
<name>A0A9D1DEH5_9FIRM</name>
<organism evidence="3 4">
    <name type="scientific">Candidatus Caccousia avicola</name>
    <dbReference type="NCBI Taxonomy" id="2840721"/>
    <lineage>
        <taxon>Bacteria</taxon>
        <taxon>Bacillati</taxon>
        <taxon>Bacillota</taxon>
        <taxon>Clostridia</taxon>
        <taxon>Eubacteriales</taxon>
        <taxon>Oscillospiraceae</taxon>
        <taxon>Oscillospiraceae incertae sedis</taxon>
        <taxon>Candidatus Caccousia</taxon>
    </lineage>
</organism>
<dbReference type="PROSITE" id="PS50889">
    <property type="entry name" value="S4"/>
    <property type="match status" value="1"/>
</dbReference>
<evidence type="ECO:0000313" key="3">
    <source>
        <dbReference type="EMBL" id="HIR46693.1"/>
    </source>
</evidence>
<dbReference type="InterPro" id="IPR002942">
    <property type="entry name" value="S4_RNA-bd"/>
</dbReference>
<dbReference type="AlphaFoldDB" id="A0A9D1DEH5"/>